<dbReference type="RefSeq" id="WP_025385758.1">
    <property type="nucleotide sequence ID" value="NZ_LCUA01000004.1"/>
</dbReference>
<dbReference type="GO" id="GO:0004553">
    <property type="term" value="F:hydrolase activity, hydrolyzing O-glycosyl compounds"/>
    <property type="evidence" value="ECO:0007669"/>
    <property type="project" value="InterPro"/>
</dbReference>
<evidence type="ECO:0000256" key="3">
    <source>
        <dbReference type="ARBA" id="ARBA00023316"/>
    </source>
</evidence>
<dbReference type="GO" id="GO:0009254">
    <property type="term" value="P:peptidoglycan turnover"/>
    <property type="evidence" value="ECO:0007669"/>
    <property type="project" value="UniProtKB-UniRule"/>
</dbReference>
<feature type="transmembrane region" description="Helical" evidence="5">
    <location>
        <begin position="7"/>
        <end position="25"/>
    </location>
</feature>
<dbReference type="Gene3D" id="2.40.240.50">
    <property type="entry name" value="Barwin-like endoglucanases"/>
    <property type="match status" value="1"/>
</dbReference>
<keyword evidence="5" id="KW-0472">Membrane</keyword>
<feature type="domain" description="Lytic transglycosylase MltA" evidence="6">
    <location>
        <begin position="135"/>
        <end position="293"/>
    </location>
</feature>
<dbReference type="SMART" id="SM00925">
    <property type="entry name" value="MltA"/>
    <property type="match status" value="1"/>
</dbReference>
<dbReference type="PANTHER" id="PTHR30124:SF0">
    <property type="entry name" value="MEMBRANE-BOUND LYTIC MUREIN TRANSGLYCOSYLASE A"/>
    <property type="match status" value="1"/>
</dbReference>
<dbReference type="PIRSF" id="PIRSF019422">
    <property type="entry name" value="MltA"/>
    <property type="match status" value="1"/>
</dbReference>
<dbReference type="Pfam" id="PF06725">
    <property type="entry name" value="3D"/>
    <property type="match status" value="1"/>
</dbReference>
<dbReference type="AlphaFoldDB" id="A0A0W0X0H9"/>
<evidence type="ECO:0000313" key="7">
    <source>
        <dbReference type="EMBL" id="KTD38024.1"/>
    </source>
</evidence>
<reference evidence="7 8" key="1">
    <citation type="submission" date="2015-11" db="EMBL/GenBank/DDBJ databases">
        <title>Genomic analysis of 38 Legionella species identifies large and diverse effector repertoires.</title>
        <authorList>
            <person name="Burstein D."/>
            <person name="Amaro F."/>
            <person name="Zusman T."/>
            <person name="Lifshitz Z."/>
            <person name="Cohen O."/>
            <person name="Gilbert J.A."/>
            <person name="Pupko T."/>
            <person name="Shuman H.A."/>
            <person name="Segal G."/>
        </authorList>
    </citation>
    <scope>NUCLEOTIDE SEQUENCE [LARGE SCALE GENOMIC DNA]</scope>
    <source>
        <strain evidence="7 8">Oak Ridge-10</strain>
    </source>
</reference>
<dbReference type="EMBL" id="LNYP01000029">
    <property type="protein sequence ID" value="KTD38024.1"/>
    <property type="molecule type" value="Genomic_DNA"/>
</dbReference>
<evidence type="ECO:0000256" key="1">
    <source>
        <dbReference type="ARBA" id="ARBA00001420"/>
    </source>
</evidence>
<dbReference type="Proteomes" id="UP000054858">
    <property type="component" value="Unassembled WGS sequence"/>
</dbReference>
<evidence type="ECO:0000256" key="5">
    <source>
        <dbReference type="SAM" id="Phobius"/>
    </source>
</evidence>
<sequence>MKAKLPLILIILIILVLLTTMFLLWKKQPPVQELHLKQLTFTALPGWEKSNPMTSFQAFQKSCKAFLKQKPEKNVGSKYISLKAKDWYPICQAAQNVDVSSDKSVKMFFEQWFTPVAFYEDKPVDGLFTGYYMPMLKGSLTKTKEYNTPIYGLPRNLITVNLGLFFPELKHHRKIIGRLKGNQLIPYYTSKQITDGAIDNHAPVLAWINNRIDRQFLEIEGSGGIELTDGKTLFLGYAGENGRPYTSIARVLIDKGVMTKDTASMQRIRKYFKTHPQQVDSVLNQNQSFVFFHALPREEALGSQGVALTPGYSLAVDLQWVPMGVPVWLNTNRPDKEKKTVTFQRLMIAQDTGGAIRGPVRGDIYWGAGKEAIYIAGHMKNKGYYWLLLPKLILPQLQDKMI</sequence>
<dbReference type="Pfam" id="PF03562">
    <property type="entry name" value="MltA"/>
    <property type="match status" value="1"/>
</dbReference>
<dbReference type="InterPro" id="IPR036908">
    <property type="entry name" value="RlpA-like_sf"/>
</dbReference>
<comment type="function">
    <text evidence="4">Murein-degrading enzyme. May play a role in recycling of muropeptides during cell elongation and/or cell division.</text>
</comment>
<evidence type="ECO:0000256" key="2">
    <source>
        <dbReference type="ARBA" id="ARBA00023239"/>
    </source>
</evidence>
<evidence type="ECO:0000256" key="4">
    <source>
        <dbReference type="PIRNR" id="PIRNR019422"/>
    </source>
</evidence>
<dbReference type="GO" id="GO:0019867">
    <property type="term" value="C:outer membrane"/>
    <property type="evidence" value="ECO:0007669"/>
    <property type="project" value="InterPro"/>
</dbReference>
<dbReference type="InterPro" id="IPR026044">
    <property type="entry name" value="MltA"/>
</dbReference>
<comment type="caution">
    <text evidence="7">The sequence shown here is derived from an EMBL/GenBank/DDBJ whole genome shotgun (WGS) entry which is preliminary data.</text>
</comment>
<proteinExistence type="predicted"/>
<dbReference type="CDD" id="cd14668">
    <property type="entry name" value="mlta_B"/>
    <property type="match status" value="1"/>
</dbReference>
<dbReference type="GO" id="GO:0008933">
    <property type="term" value="F:peptidoglycan lytic transglycosylase activity"/>
    <property type="evidence" value="ECO:0007669"/>
    <property type="project" value="TreeGrafter"/>
</dbReference>
<dbReference type="GO" id="GO:0071555">
    <property type="term" value="P:cell wall organization"/>
    <property type="evidence" value="ECO:0007669"/>
    <property type="project" value="UniProtKB-KW"/>
</dbReference>
<dbReference type="InterPro" id="IPR005300">
    <property type="entry name" value="MltA_B"/>
</dbReference>
<comment type="catalytic activity">
    <reaction evidence="1 4">
        <text>Exolytic cleavage of the (1-&gt;4)-beta-glycosidic linkage between N-acetylmuramic acid (MurNAc) and N-acetylglucosamine (GlcNAc) residues in peptidoglycan, from either the reducing or the non-reducing ends of the peptidoglycan chains, with concomitant formation of a 1,6-anhydrobond in the MurNAc residue.</text>
        <dbReference type="EC" id="4.2.2.n1"/>
    </reaction>
</comment>
<keyword evidence="3 4" id="KW-0961">Cell wall biogenesis/degradation</keyword>
<dbReference type="PANTHER" id="PTHR30124">
    <property type="entry name" value="MEMBRANE-BOUND LYTIC MUREIN TRANSGLYCOSYLASE A"/>
    <property type="match status" value="1"/>
</dbReference>
<dbReference type="EC" id="4.2.2.n1" evidence="4"/>
<keyword evidence="2 4" id="KW-0456">Lyase</keyword>
<keyword evidence="5" id="KW-0812">Transmembrane</keyword>
<organism evidence="7 8">
    <name type="scientific">Legionella oakridgensis</name>
    <dbReference type="NCBI Taxonomy" id="29423"/>
    <lineage>
        <taxon>Bacteria</taxon>
        <taxon>Pseudomonadati</taxon>
        <taxon>Pseudomonadota</taxon>
        <taxon>Gammaproteobacteria</taxon>
        <taxon>Legionellales</taxon>
        <taxon>Legionellaceae</taxon>
        <taxon>Legionella</taxon>
    </lineage>
</organism>
<protein>
    <recommendedName>
        <fullName evidence="4">Membrane-bound lytic murein transglycosylase A</fullName>
        <ecNumber evidence="4">4.2.2.n1</ecNumber>
    </recommendedName>
    <alternativeName>
        <fullName evidence="4">Murein hydrolase A</fullName>
    </alternativeName>
</protein>
<evidence type="ECO:0000313" key="8">
    <source>
        <dbReference type="Proteomes" id="UP000054858"/>
    </source>
</evidence>
<gene>
    <name evidence="7" type="primary">mltA</name>
    <name evidence="7" type="ORF">Loak_1700</name>
</gene>
<name>A0A0W0X0H9_9GAMM</name>
<dbReference type="CDD" id="cd14485">
    <property type="entry name" value="mltA_like_LT_A"/>
    <property type="match status" value="1"/>
</dbReference>
<accession>A0A0W0X0H9</accession>
<dbReference type="InterPro" id="IPR010611">
    <property type="entry name" value="3D_dom"/>
</dbReference>
<dbReference type="SUPFAM" id="SSF50685">
    <property type="entry name" value="Barwin-like endoglucanases"/>
    <property type="match status" value="1"/>
</dbReference>
<keyword evidence="5" id="KW-1133">Transmembrane helix</keyword>
<dbReference type="PATRIC" id="fig|29423.5.peg.1780"/>
<dbReference type="GO" id="GO:0009253">
    <property type="term" value="P:peptidoglycan catabolic process"/>
    <property type="evidence" value="ECO:0007669"/>
    <property type="project" value="TreeGrafter"/>
</dbReference>
<dbReference type="Gene3D" id="2.40.40.10">
    <property type="entry name" value="RlpA-like domain"/>
    <property type="match status" value="1"/>
</dbReference>
<evidence type="ECO:0000259" key="6">
    <source>
        <dbReference type="SMART" id="SM00925"/>
    </source>
</evidence>